<comment type="subcellular location">
    <subcellularLocation>
        <location evidence="1">Secreted</location>
    </subcellularLocation>
</comment>
<dbReference type="EMBL" id="CAJFCJ010000006">
    <property type="protein sequence ID" value="CAD5116366.1"/>
    <property type="molecule type" value="Genomic_DNA"/>
</dbReference>
<gene>
    <name evidence="6" type="ORF">DGYR_LOCUS5003</name>
</gene>
<accession>A0A7I8VJG3</accession>
<dbReference type="GO" id="GO:0005125">
    <property type="term" value="F:cytokine activity"/>
    <property type="evidence" value="ECO:0007669"/>
    <property type="project" value="InterPro"/>
</dbReference>
<protein>
    <submittedName>
        <fullName evidence="6">Uncharacterized protein</fullName>
    </submittedName>
</protein>
<dbReference type="Gene3D" id="2.10.90.10">
    <property type="entry name" value="Cystine-knot cytokines"/>
    <property type="match status" value="1"/>
</dbReference>
<reference evidence="6 7" key="1">
    <citation type="submission" date="2020-08" db="EMBL/GenBank/DDBJ databases">
        <authorList>
            <person name="Hejnol A."/>
        </authorList>
    </citation>
    <scope>NUCLEOTIDE SEQUENCE [LARGE SCALE GENOMIC DNA]</scope>
</reference>
<keyword evidence="7" id="KW-1185">Reference proteome</keyword>
<evidence type="ECO:0000256" key="5">
    <source>
        <dbReference type="SAM" id="SignalP"/>
    </source>
</evidence>
<dbReference type="AlphaFoldDB" id="A0A7I8VJG3"/>
<evidence type="ECO:0000256" key="1">
    <source>
        <dbReference type="ARBA" id="ARBA00004613"/>
    </source>
</evidence>
<dbReference type="InterPro" id="IPR010345">
    <property type="entry name" value="IL-17_fam"/>
</dbReference>
<evidence type="ECO:0000256" key="3">
    <source>
        <dbReference type="ARBA" id="ARBA00022525"/>
    </source>
</evidence>
<keyword evidence="4 5" id="KW-0732">Signal</keyword>
<keyword evidence="3" id="KW-0964">Secreted</keyword>
<sequence length="261" mass="29987">MENFPLFSLYLILCFFYVRAEVKSDCLSFDPPDLVERLTRFRTENDLEVAEFSEEIDKIVFEKKILKDSRANATCPNSLQEHMQELNNISKMQKVDLRVSTCPIFNVVSYHEKRFPRSITEVRCRCSSPKTPGCLRENSRTDSDYECGPIAVRVLVLVKNGECENNFAKYVPYWDEQVVGCGCQASKWHEKEVEHSTVESFTLTPLNNETTTRKFTNESHNTTINTTNSSTTEQYTETNLLQINTTTTKSVLQNETVNSVS</sequence>
<evidence type="ECO:0000313" key="6">
    <source>
        <dbReference type="EMBL" id="CAD5116366.1"/>
    </source>
</evidence>
<dbReference type="InterPro" id="IPR029034">
    <property type="entry name" value="Cystine-knot_cytokine"/>
</dbReference>
<dbReference type="GO" id="GO:0005576">
    <property type="term" value="C:extracellular region"/>
    <property type="evidence" value="ECO:0007669"/>
    <property type="project" value="UniProtKB-SubCell"/>
</dbReference>
<comment type="similarity">
    <text evidence="2">Belongs to the IL-17 family.</text>
</comment>
<feature type="signal peptide" evidence="5">
    <location>
        <begin position="1"/>
        <end position="20"/>
    </location>
</feature>
<name>A0A7I8VJG3_9ANNE</name>
<dbReference type="SUPFAM" id="SSF57501">
    <property type="entry name" value="Cystine-knot cytokines"/>
    <property type="match status" value="1"/>
</dbReference>
<comment type="caution">
    <text evidence="6">The sequence shown here is derived from an EMBL/GenBank/DDBJ whole genome shotgun (WGS) entry which is preliminary data.</text>
</comment>
<proteinExistence type="inferred from homology"/>
<evidence type="ECO:0000256" key="4">
    <source>
        <dbReference type="ARBA" id="ARBA00022729"/>
    </source>
</evidence>
<evidence type="ECO:0000313" key="7">
    <source>
        <dbReference type="Proteomes" id="UP000549394"/>
    </source>
</evidence>
<dbReference type="Proteomes" id="UP000549394">
    <property type="component" value="Unassembled WGS sequence"/>
</dbReference>
<organism evidence="6 7">
    <name type="scientific">Dimorphilus gyrociliatus</name>
    <dbReference type="NCBI Taxonomy" id="2664684"/>
    <lineage>
        <taxon>Eukaryota</taxon>
        <taxon>Metazoa</taxon>
        <taxon>Spiralia</taxon>
        <taxon>Lophotrochozoa</taxon>
        <taxon>Annelida</taxon>
        <taxon>Polychaeta</taxon>
        <taxon>Polychaeta incertae sedis</taxon>
        <taxon>Dinophilidae</taxon>
        <taxon>Dimorphilus</taxon>
    </lineage>
</organism>
<feature type="chain" id="PRO_5029702304" evidence="5">
    <location>
        <begin position="21"/>
        <end position="261"/>
    </location>
</feature>
<dbReference type="Pfam" id="PF06083">
    <property type="entry name" value="IL17"/>
    <property type="match status" value="1"/>
</dbReference>
<dbReference type="OrthoDB" id="6093351at2759"/>
<evidence type="ECO:0000256" key="2">
    <source>
        <dbReference type="ARBA" id="ARBA00007236"/>
    </source>
</evidence>